<dbReference type="Proteomes" id="UP000036923">
    <property type="component" value="Unassembled WGS sequence"/>
</dbReference>
<reference evidence="2" key="1">
    <citation type="submission" date="2015-07" db="EMBL/GenBank/DDBJ databases">
        <title>Near-Complete Genome Sequence of the Cellulolytic Bacterium Bacteroides (Pseudobacteroides) cellulosolvens ATCC 35603.</title>
        <authorList>
            <person name="Dassa B."/>
            <person name="Utturkar S.M."/>
            <person name="Klingeman D.M."/>
            <person name="Hurt R.A."/>
            <person name="Keller M."/>
            <person name="Xu J."/>
            <person name="Reddy Y.H.K."/>
            <person name="Borovok I."/>
            <person name="Grinberg I.R."/>
            <person name="Lamed R."/>
            <person name="Zhivin O."/>
            <person name="Bayer E.A."/>
            <person name="Brown S.D."/>
        </authorList>
    </citation>
    <scope>NUCLEOTIDE SEQUENCE [LARGE SCALE GENOMIC DNA]</scope>
    <source>
        <strain evidence="2">DSM 2933</strain>
    </source>
</reference>
<dbReference type="OrthoDB" id="2733241at2"/>
<name>A0A0L6JQ29_9FIRM</name>
<gene>
    <name evidence="1" type="ORF">Bccel_3217</name>
</gene>
<dbReference type="InterPro" id="IPR025460">
    <property type="entry name" value="DUF4280"/>
</dbReference>
<dbReference type="RefSeq" id="WP_036938970.1">
    <property type="nucleotide sequence ID" value="NZ_JQKC01000008.1"/>
</dbReference>
<organism evidence="1 2">
    <name type="scientific">Pseudobacteroides cellulosolvens ATCC 35603 = DSM 2933</name>
    <dbReference type="NCBI Taxonomy" id="398512"/>
    <lineage>
        <taxon>Bacteria</taxon>
        <taxon>Bacillati</taxon>
        <taxon>Bacillota</taxon>
        <taxon>Clostridia</taxon>
        <taxon>Eubacteriales</taxon>
        <taxon>Oscillospiraceae</taxon>
        <taxon>Pseudobacteroides</taxon>
    </lineage>
</organism>
<dbReference type="AlphaFoldDB" id="A0A0L6JQ29"/>
<evidence type="ECO:0008006" key="3">
    <source>
        <dbReference type="Google" id="ProtNLM"/>
    </source>
</evidence>
<evidence type="ECO:0000313" key="1">
    <source>
        <dbReference type="EMBL" id="KNY27946.1"/>
    </source>
</evidence>
<proteinExistence type="predicted"/>
<accession>A0A0L6JQ29</accession>
<sequence>MPEISRYIVRGATMVCSCGSHGRKINLPVSHGSYINNKPMMNQWDCVPIENVPEFGVCSSPANPSNAPVTLVGEDGKPVAGKPCVPAILSCWMDTKEDTIVDGFAALTTNSKLICSLGGMITFKTDGQHDE</sequence>
<evidence type="ECO:0000313" key="2">
    <source>
        <dbReference type="Proteomes" id="UP000036923"/>
    </source>
</evidence>
<dbReference type="EMBL" id="LGTC01000001">
    <property type="protein sequence ID" value="KNY27946.1"/>
    <property type="molecule type" value="Genomic_DNA"/>
</dbReference>
<keyword evidence="2" id="KW-1185">Reference proteome</keyword>
<comment type="caution">
    <text evidence="1">The sequence shown here is derived from an EMBL/GenBank/DDBJ whole genome shotgun (WGS) entry which is preliminary data.</text>
</comment>
<dbReference type="eggNOG" id="ENOG503381W">
    <property type="taxonomic scope" value="Bacteria"/>
</dbReference>
<protein>
    <recommendedName>
        <fullName evidence="3">DUF4280 domain-containing protein</fullName>
    </recommendedName>
</protein>
<dbReference type="STRING" id="398512.Bccel_3217"/>
<dbReference type="Pfam" id="PF14107">
    <property type="entry name" value="DUF4280"/>
    <property type="match status" value="1"/>
</dbReference>